<sequence length="252" mass="28365">MNTPSIYDNSVLLFVRTTIDRTQRAAFKERLSNVTRPDTIIIHDLNDGISSEFLHRVVIPYLCASERHKELIVVEAASSQTAAKVKAILNPEDGLGVIKPLHGSTRTQAMGLFCRLEERCAKIVQRKIDQENAWWKKSQALVYLKIADTQVPEYSSLLAPVIRKLEHDEVESVSLQSQIQESCLELTGQFAELVDILSEAKIMTSSYAPHFLRTWCEAIATFAMTSLPRLHGVEVASLLRQEFENRTPDLGS</sequence>
<gene>
    <name evidence="1" type="ORF">QSG27_12110</name>
</gene>
<organism evidence="1 2">
    <name type="scientific">Azospirillum isscasi</name>
    <dbReference type="NCBI Taxonomy" id="3053926"/>
    <lineage>
        <taxon>Bacteria</taxon>
        <taxon>Pseudomonadati</taxon>
        <taxon>Pseudomonadota</taxon>
        <taxon>Alphaproteobacteria</taxon>
        <taxon>Rhodospirillales</taxon>
        <taxon>Azospirillaceae</taxon>
        <taxon>Azospirillum</taxon>
    </lineage>
</organism>
<dbReference type="RefSeq" id="WP_306706413.1">
    <property type="nucleotide sequence ID" value="NZ_JAUJFI010000048.1"/>
</dbReference>
<proteinExistence type="predicted"/>
<protein>
    <submittedName>
        <fullName evidence="1">Uncharacterized protein</fullName>
    </submittedName>
</protein>
<name>A0ABU0WKG5_9PROT</name>
<evidence type="ECO:0000313" key="1">
    <source>
        <dbReference type="EMBL" id="MDQ2103434.1"/>
    </source>
</evidence>
<evidence type="ECO:0000313" key="2">
    <source>
        <dbReference type="Proteomes" id="UP001227317"/>
    </source>
</evidence>
<dbReference type="Proteomes" id="UP001227317">
    <property type="component" value="Unassembled WGS sequence"/>
</dbReference>
<reference evidence="1 2" key="1">
    <citation type="submission" date="2023-06" db="EMBL/GenBank/DDBJ databases">
        <title>Azospirillum isscasensis sp.nov, a bacterium isolated from rhizosphere soil of rice.</title>
        <authorList>
            <person name="Wang H."/>
        </authorList>
    </citation>
    <scope>NUCLEOTIDE SEQUENCE [LARGE SCALE GENOMIC DNA]</scope>
    <source>
        <strain evidence="1 2">C340-1</strain>
    </source>
</reference>
<accession>A0ABU0WKG5</accession>
<comment type="caution">
    <text evidence="1">The sequence shown here is derived from an EMBL/GenBank/DDBJ whole genome shotgun (WGS) entry which is preliminary data.</text>
</comment>
<keyword evidence="2" id="KW-1185">Reference proteome</keyword>
<dbReference type="EMBL" id="JAUJFI010000048">
    <property type="protein sequence ID" value="MDQ2103434.1"/>
    <property type="molecule type" value="Genomic_DNA"/>
</dbReference>